<dbReference type="PANTHER" id="PTHR42840:SF3">
    <property type="entry name" value="BINDING ROSSMANN FOLD OXIDOREDUCTASE, PUTATIVE (AFU_ORTHOLOGUE AFUA_2G10240)-RELATED"/>
    <property type="match status" value="1"/>
</dbReference>
<sequence length="334" mass="35062">MRIGFLGVGRIGASHAAVVARHPEVESVLVADADPARARAAAERLGVTAVESLDEVLRTGVDGIVIATPTDSHADLIVRGAQAGAPVFCEKPVALDVAGTLRVRDAVAAAGVPVQIGFQRRFDAGYAAARDELRSGRLGELRRLHALTADPLPPPAEFLPTSGGIYRDCLIHDFDAIRWVTGREITEVTALGVNRGAAFFAAAGDVDETVVTIRLDDDTLGTVHGSRYNGAGYDVRLEVAGTAGTAAVGLDDHAALWSAEPGVDFPAGAPHPTFWERFGPAYAAEIGAFVDLVRDRGASPCPVEEALEALYVAEAATRSRTEGRTVEVAEVRKS</sequence>
<evidence type="ECO:0000313" key="5">
    <source>
        <dbReference type="EMBL" id="SFC37470.1"/>
    </source>
</evidence>
<dbReference type="EMBL" id="FOLB01000006">
    <property type="protein sequence ID" value="SFC37470.1"/>
    <property type="molecule type" value="Genomic_DNA"/>
</dbReference>
<reference evidence="5 6" key="1">
    <citation type="submission" date="2016-10" db="EMBL/GenBank/DDBJ databases">
        <authorList>
            <person name="de Groot N.N."/>
        </authorList>
    </citation>
    <scope>NUCLEOTIDE SEQUENCE [LARGE SCALE GENOMIC DNA]</scope>
    <source>
        <strain evidence="5 6">CGMCC 1.7056</strain>
    </source>
</reference>
<dbReference type="InterPro" id="IPR000683">
    <property type="entry name" value="Gfo/Idh/MocA-like_OxRdtase_N"/>
</dbReference>
<evidence type="ECO:0000313" key="6">
    <source>
        <dbReference type="Proteomes" id="UP000198832"/>
    </source>
</evidence>
<feature type="domain" description="GFO/IDH/MocA-like oxidoreductase" evidence="4">
    <location>
        <begin position="126"/>
        <end position="246"/>
    </location>
</feature>
<dbReference type="SUPFAM" id="SSF55347">
    <property type="entry name" value="Glyceraldehyde-3-phosphate dehydrogenase-like, C-terminal domain"/>
    <property type="match status" value="1"/>
</dbReference>
<evidence type="ECO:0000256" key="2">
    <source>
        <dbReference type="ARBA" id="ARBA00023002"/>
    </source>
</evidence>
<dbReference type="Pfam" id="PF22725">
    <property type="entry name" value="GFO_IDH_MocA_C3"/>
    <property type="match status" value="1"/>
</dbReference>
<protein>
    <submittedName>
        <fullName evidence="5">Myo-inositol 2-dehydrogenase / D-chiro-inositol 1-dehydrogenase</fullName>
    </submittedName>
</protein>
<dbReference type="GO" id="GO:0016491">
    <property type="term" value="F:oxidoreductase activity"/>
    <property type="evidence" value="ECO:0007669"/>
    <property type="project" value="UniProtKB-KW"/>
</dbReference>
<dbReference type="InterPro" id="IPR036291">
    <property type="entry name" value="NAD(P)-bd_dom_sf"/>
</dbReference>
<dbReference type="Gene3D" id="3.40.50.720">
    <property type="entry name" value="NAD(P)-binding Rossmann-like Domain"/>
    <property type="match status" value="1"/>
</dbReference>
<dbReference type="Proteomes" id="UP000198832">
    <property type="component" value="Unassembled WGS sequence"/>
</dbReference>
<comment type="similarity">
    <text evidence="1">Belongs to the Gfo/Idh/MocA family.</text>
</comment>
<keyword evidence="2" id="KW-0560">Oxidoreductase</keyword>
<feature type="domain" description="Gfo/Idh/MocA-like oxidoreductase N-terminal" evidence="3">
    <location>
        <begin position="1"/>
        <end position="118"/>
    </location>
</feature>
<dbReference type="AlphaFoldDB" id="A0A1I1IW71"/>
<dbReference type="SUPFAM" id="SSF51735">
    <property type="entry name" value="NAD(P)-binding Rossmann-fold domains"/>
    <property type="match status" value="1"/>
</dbReference>
<dbReference type="STRING" id="574651.SAMN04487968_1066"/>
<dbReference type="Pfam" id="PF01408">
    <property type="entry name" value="GFO_IDH_MocA"/>
    <property type="match status" value="1"/>
</dbReference>
<proteinExistence type="inferred from homology"/>
<dbReference type="InterPro" id="IPR055170">
    <property type="entry name" value="GFO_IDH_MocA-like_dom"/>
</dbReference>
<organism evidence="5 6">
    <name type="scientific">Nocardioides terrae</name>
    <dbReference type="NCBI Taxonomy" id="574651"/>
    <lineage>
        <taxon>Bacteria</taxon>
        <taxon>Bacillati</taxon>
        <taxon>Actinomycetota</taxon>
        <taxon>Actinomycetes</taxon>
        <taxon>Propionibacteriales</taxon>
        <taxon>Nocardioidaceae</taxon>
        <taxon>Nocardioides</taxon>
    </lineage>
</organism>
<name>A0A1I1IW71_9ACTN</name>
<dbReference type="GO" id="GO:0000166">
    <property type="term" value="F:nucleotide binding"/>
    <property type="evidence" value="ECO:0007669"/>
    <property type="project" value="InterPro"/>
</dbReference>
<evidence type="ECO:0000259" key="4">
    <source>
        <dbReference type="Pfam" id="PF22725"/>
    </source>
</evidence>
<accession>A0A1I1IW71</accession>
<dbReference type="RefSeq" id="WP_091122893.1">
    <property type="nucleotide sequence ID" value="NZ_FOLB01000006.1"/>
</dbReference>
<dbReference type="OrthoDB" id="256869at2"/>
<evidence type="ECO:0000256" key="1">
    <source>
        <dbReference type="ARBA" id="ARBA00010928"/>
    </source>
</evidence>
<dbReference type="PANTHER" id="PTHR42840">
    <property type="entry name" value="NAD(P)-BINDING ROSSMANN-FOLD SUPERFAMILY PROTEIN-RELATED"/>
    <property type="match status" value="1"/>
</dbReference>
<gene>
    <name evidence="5" type="ORF">SAMN04487968_1066</name>
</gene>
<dbReference type="Gene3D" id="3.30.360.10">
    <property type="entry name" value="Dihydrodipicolinate Reductase, domain 2"/>
    <property type="match status" value="1"/>
</dbReference>
<evidence type="ECO:0000259" key="3">
    <source>
        <dbReference type="Pfam" id="PF01408"/>
    </source>
</evidence>
<keyword evidence="6" id="KW-1185">Reference proteome</keyword>